<dbReference type="RefSeq" id="XP_020063085.1">
    <property type="nucleotide sequence ID" value="XM_020207938.1"/>
</dbReference>
<dbReference type="PANTHER" id="PTHR12822">
    <property type="entry name" value="PROTEIN YIPF"/>
    <property type="match status" value="1"/>
</dbReference>
<feature type="region of interest" description="Disordered" evidence="1">
    <location>
        <begin position="28"/>
        <end position="51"/>
    </location>
</feature>
<keyword evidence="2" id="KW-0812">Transmembrane</keyword>
<dbReference type="Proteomes" id="UP000094285">
    <property type="component" value="Unassembled WGS sequence"/>
</dbReference>
<keyword evidence="2" id="KW-0472">Membrane</keyword>
<feature type="transmembrane region" description="Helical" evidence="2">
    <location>
        <begin position="182"/>
        <end position="211"/>
    </location>
</feature>
<dbReference type="GO" id="GO:0016192">
    <property type="term" value="P:vesicle-mediated transport"/>
    <property type="evidence" value="ECO:0007669"/>
    <property type="project" value="InterPro"/>
</dbReference>
<organism evidence="3 4">
    <name type="scientific">Suhomyces tanzawaensis NRRL Y-17324</name>
    <dbReference type="NCBI Taxonomy" id="984487"/>
    <lineage>
        <taxon>Eukaryota</taxon>
        <taxon>Fungi</taxon>
        <taxon>Dikarya</taxon>
        <taxon>Ascomycota</taxon>
        <taxon>Saccharomycotina</taxon>
        <taxon>Pichiomycetes</taxon>
        <taxon>Debaryomycetaceae</taxon>
        <taxon>Suhomyces</taxon>
    </lineage>
</organism>
<dbReference type="STRING" id="984487.A0A1E4SEQ3"/>
<dbReference type="OrthoDB" id="10256463at2759"/>
<dbReference type="GO" id="GO:0031267">
    <property type="term" value="F:small GTPase binding"/>
    <property type="evidence" value="ECO:0007669"/>
    <property type="project" value="InterPro"/>
</dbReference>
<proteinExistence type="predicted"/>
<keyword evidence="4" id="KW-1185">Reference proteome</keyword>
<evidence type="ECO:0000256" key="2">
    <source>
        <dbReference type="SAM" id="Phobius"/>
    </source>
</evidence>
<dbReference type="InterPro" id="IPR039765">
    <property type="entry name" value="Yip5/YIPF1/YIPF2"/>
</dbReference>
<evidence type="ECO:0008006" key="5">
    <source>
        <dbReference type="Google" id="ProtNLM"/>
    </source>
</evidence>
<name>A0A1E4SEQ3_9ASCO</name>
<gene>
    <name evidence="3" type="ORF">CANTADRAFT_26941</name>
</gene>
<dbReference type="AlphaFoldDB" id="A0A1E4SEQ3"/>
<accession>A0A1E4SEQ3</accession>
<dbReference type="GO" id="GO:0005794">
    <property type="term" value="C:Golgi apparatus"/>
    <property type="evidence" value="ECO:0007669"/>
    <property type="project" value="InterPro"/>
</dbReference>
<feature type="transmembrane region" description="Helical" evidence="2">
    <location>
        <begin position="266"/>
        <end position="292"/>
    </location>
</feature>
<reference evidence="4" key="1">
    <citation type="submission" date="2016-05" db="EMBL/GenBank/DDBJ databases">
        <title>Comparative genomics of biotechnologically important yeasts.</title>
        <authorList>
            <consortium name="DOE Joint Genome Institute"/>
            <person name="Riley R."/>
            <person name="Haridas S."/>
            <person name="Wolfe K.H."/>
            <person name="Lopes M.R."/>
            <person name="Hittinger C.T."/>
            <person name="Goker M."/>
            <person name="Salamov A."/>
            <person name="Wisecaver J."/>
            <person name="Long T.M."/>
            <person name="Aerts A.L."/>
            <person name="Barry K."/>
            <person name="Choi C."/>
            <person name="Clum A."/>
            <person name="Coughlan A.Y."/>
            <person name="Deshpande S."/>
            <person name="Douglass A.P."/>
            <person name="Hanson S.J."/>
            <person name="Klenk H.-P."/>
            <person name="Labutti K."/>
            <person name="Lapidus A."/>
            <person name="Lindquist E."/>
            <person name="Lipzen A."/>
            <person name="Meier-Kolthoff J.P."/>
            <person name="Ohm R.A."/>
            <person name="Otillar R.P."/>
            <person name="Pangilinan J."/>
            <person name="Peng Y."/>
            <person name="Rokas A."/>
            <person name="Rosa C.A."/>
            <person name="Scheuner C."/>
            <person name="Sibirny A.A."/>
            <person name="Slot J.C."/>
            <person name="Stielow J.B."/>
            <person name="Sun H."/>
            <person name="Kurtzman C.P."/>
            <person name="Blackwell M."/>
            <person name="Grigoriev I.V."/>
            <person name="Jeffries T.W."/>
        </authorList>
    </citation>
    <scope>NUCLEOTIDE SEQUENCE [LARGE SCALE GENOMIC DNA]</scope>
    <source>
        <strain evidence="4">NRRL Y-17324</strain>
    </source>
</reference>
<evidence type="ECO:0000256" key="1">
    <source>
        <dbReference type="SAM" id="MobiDB-lite"/>
    </source>
</evidence>
<dbReference type="EMBL" id="KV453914">
    <property type="protein sequence ID" value="ODV77963.1"/>
    <property type="molecule type" value="Genomic_DNA"/>
</dbReference>
<feature type="transmembrane region" description="Helical" evidence="2">
    <location>
        <begin position="107"/>
        <end position="130"/>
    </location>
</feature>
<protein>
    <recommendedName>
        <fullName evidence="5">Protein YIP</fullName>
    </recommendedName>
</protein>
<feature type="transmembrane region" description="Helical" evidence="2">
    <location>
        <begin position="150"/>
        <end position="170"/>
    </location>
</feature>
<sequence length="294" mass="33022">MSHSYDRIPSNGAEDSLIDQDNLIQPDDMGSQPYVVPSTAHETTPAPPVIKPQLPLDTNSHMFQINFYRRFFDLDTETFFQKIQQAANPLNTSFSNSADEGNDSIELYGFIWITGTLIFLMFLSSTGANILSQWLHSDKGLQYEYSFELLTLSISLFYGYNLIVPVLLYLGTRFITKFPEPYTLINVISIFGYTNLLWFPLTVVNFVIVIFINGQTHQSLLNILEWVAVLITGALTGLNNISKVLPLTKKNCMLINEGNPEAANRAVYVILAMLALVHLSFTVLVKITFFGISA</sequence>
<dbReference type="GeneID" id="30982075"/>
<evidence type="ECO:0000313" key="3">
    <source>
        <dbReference type="EMBL" id="ODV77963.1"/>
    </source>
</evidence>
<evidence type="ECO:0000313" key="4">
    <source>
        <dbReference type="Proteomes" id="UP000094285"/>
    </source>
</evidence>
<keyword evidence="2" id="KW-1133">Transmembrane helix</keyword>
<feature type="transmembrane region" description="Helical" evidence="2">
    <location>
        <begin position="223"/>
        <end position="245"/>
    </location>
</feature>
<dbReference type="PANTHER" id="PTHR12822:SF2">
    <property type="entry name" value="PROTEIN YIPF"/>
    <property type="match status" value="1"/>
</dbReference>